<dbReference type="STRING" id="1314782.A0A165TYE9"/>
<feature type="region of interest" description="Disordered" evidence="1">
    <location>
        <begin position="413"/>
        <end position="446"/>
    </location>
</feature>
<proteinExistence type="predicted"/>
<dbReference type="AlphaFoldDB" id="A0A165TYE9"/>
<feature type="region of interest" description="Disordered" evidence="1">
    <location>
        <begin position="143"/>
        <end position="163"/>
    </location>
</feature>
<feature type="compositionally biased region" description="Basic residues" evidence="1">
    <location>
        <begin position="144"/>
        <end position="155"/>
    </location>
</feature>
<reference evidence="2 3" key="1">
    <citation type="journal article" date="2016" name="Mol. Biol. Evol.">
        <title>Comparative Genomics of Early-Diverging Mushroom-Forming Fungi Provides Insights into the Origins of Lignocellulose Decay Capabilities.</title>
        <authorList>
            <person name="Nagy L.G."/>
            <person name="Riley R."/>
            <person name="Tritt A."/>
            <person name="Adam C."/>
            <person name="Daum C."/>
            <person name="Floudas D."/>
            <person name="Sun H."/>
            <person name="Yadav J.S."/>
            <person name="Pangilinan J."/>
            <person name="Larsson K.H."/>
            <person name="Matsuura K."/>
            <person name="Barry K."/>
            <person name="Labutti K."/>
            <person name="Kuo R."/>
            <person name="Ohm R.A."/>
            <person name="Bhattacharya S.S."/>
            <person name="Shirouzu T."/>
            <person name="Yoshinaga Y."/>
            <person name="Martin F.M."/>
            <person name="Grigoriev I.V."/>
            <person name="Hibbett D.S."/>
        </authorList>
    </citation>
    <scope>NUCLEOTIDE SEQUENCE [LARGE SCALE GENOMIC DNA]</scope>
    <source>
        <strain evidence="2 3">HHB14362 ss-1</strain>
    </source>
</reference>
<feature type="compositionally biased region" description="Basic and acidic residues" evidence="1">
    <location>
        <begin position="58"/>
        <end position="70"/>
    </location>
</feature>
<feature type="region of interest" description="Disordered" evidence="1">
    <location>
        <begin position="1"/>
        <end position="34"/>
    </location>
</feature>
<dbReference type="OrthoDB" id="3365399at2759"/>
<feature type="compositionally biased region" description="Polar residues" evidence="1">
    <location>
        <begin position="71"/>
        <end position="82"/>
    </location>
</feature>
<organism evidence="2 3">
    <name type="scientific">Neolentinus lepideus HHB14362 ss-1</name>
    <dbReference type="NCBI Taxonomy" id="1314782"/>
    <lineage>
        <taxon>Eukaryota</taxon>
        <taxon>Fungi</taxon>
        <taxon>Dikarya</taxon>
        <taxon>Basidiomycota</taxon>
        <taxon>Agaricomycotina</taxon>
        <taxon>Agaricomycetes</taxon>
        <taxon>Gloeophyllales</taxon>
        <taxon>Gloeophyllaceae</taxon>
        <taxon>Neolentinus</taxon>
    </lineage>
</organism>
<dbReference type="Gene3D" id="3.10.20.90">
    <property type="entry name" value="Phosphatidylinositol 3-kinase Catalytic Subunit, Chain A, domain 1"/>
    <property type="match status" value="1"/>
</dbReference>
<evidence type="ECO:0000313" key="3">
    <source>
        <dbReference type="Proteomes" id="UP000076761"/>
    </source>
</evidence>
<feature type="region of interest" description="Disordered" evidence="1">
    <location>
        <begin position="346"/>
        <end position="369"/>
    </location>
</feature>
<feature type="compositionally biased region" description="Basic residues" evidence="1">
    <location>
        <begin position="1"/>
        <end position="13"/>
    </location>
</feature>
<sequence length="460" mass="50800">MSARPRPRPRARVASRSLNTDPSSSTASDANPRSKIATVNVYDEDALFMKNRTQGGWKKLEQLVKEKERQGTPTTDEQSSGVETEDWDAADQSPRPRKKKTKNNDKPLPNWTRKKMINLLSSDDDDGEDALQSINNITPGRRFEAHKRQKRHCSRSRSITPPPALSVHQIQNARDLVRQALEIDDPRPESPPPFEDEGDSTATIILNPELLLIAKQVQSQTGSFISDSSTDPELAGGPEDVIISVKWQPHPEDESGRSQVWKFKHDTFKTLFEETADEAGILKENLIVTHNGSRLFSVSTPHIIGIWAEGELVACDKTTYEYTRTHRHQSVPTPTGDEDHWLSRARSQTAQLGSDAESDSGAESQTEGEEKFKLVLRSAVTPKDITLTVRPTTTCAAIVKAFLKSAGLSDKYTEGKSTKGRKKNGSDGPSLMVDGEKMALSSPISEADLEDGDLVEVVGL</sequence>
<dbReference type="Proteomes" id="UP000076761">
    <property type="component" value="Unassembled WGS sequence"/>
</dbReference>
<feature type="compositionally biased region" description="Polar residues" evidence="1">
    <location>
        <begin position="18"/>
        <end position="31"/>
    </location>
</feature>
<gene>
    <name evidence="2" type="ORF">NEOLEDRAFT_1146565</name>
</gene>
<dbReference type="InParanoid" id="A0A165TYE9"/>
<evidence type="ECO:0000313" key="2">
    <source>
        <dbReference type="EMBL" id="KZT27361.1"/>
    </source>
</evidence>
<accession>A0A165TYE9</accession>
<evidence type="ECO:0008006" key="4">
    <source>
        <dbReference type="Google" id="ProtNLM"/>
    </source>
</evidence>
<feature type="region of interest" description="Disordered" evidence="1">
    <location>
        <begin position="52"/>
        <end position="113"/>
    </location>
</feature>
<evidence type="ECO:0000256" key="1">
    <source>
        <dbReference type="SAM" id="MobiDB-lite"/>
    </source>
</evidence>
<dbReference type="EMBL" id="KV425562">
    <property type="protein sequence ID" value="KZT27361.1"/>
    <property type="molecule type" value="Genomic_DNA"/>
</dbReference>
<name>A0A165TYE9_9AGAM</name>
<protein>
    <recommendedName>
        <fullName evidence="4">Rad60/SUMO-like domain-containing protein</fullName>
    </recommendedName>
</protein>
<keyword evidence="3" id="KW-1185">Reference proteome</keyword>